<protein>
    <submittedName>
        <fullName evidence="1">Uncharacterized protein</fullName>
    </submittedName>
</protein>
<dbReference type="EMBL" id="WTPW01000050">
    <property type="protein sequence ID" value="KAF0554424.1"/>
    <property type="molecule type" value="Genomic_DNA"/>
</dbReference>
<dbReference type="Proteomes" id="UP000439903">
    <property type="component" value="Unassembled WGS sequence"/>
</dbReference>
<comment type="caution">
    <text evidence="1">The sequence shown here is derived from an EMBL/GenBank/DDBJ whole genome shotgun (WGS) entry which is preliminary data.</text>
</comment>
<dbReference type="AlphaFoldDB" id="A0A8H4B2B0"/>
<reference evidence="1 2" key="1">
    <citation type="journal article" date="2019" name="Environ. Microbiol.">
        <title>At the nexus of three kingdoms: the genome of the mycorrhizal fungus Gigaspora margarita provides insights into plant, endobacterial and fungal interactions.</title>
        <authorList>
            <person name="Venice F."/>
            <person name="Ghignone S."/>
            <person name="Salvioli di Fossalunga A."/>
            <person name="Amselem J."/>
            <person name="Novero M."/>
            <person name="Xianan X."/>
            <person name="Sedzielewska Toro K."/>
            <person name="Morin E."/>
            <person name="Lipzen A."/>
            <person name="Grigoriev I.V."/>
            <person name="Henrissat B."/>
            <person name="Martin F.M."/>
            <person name="Bonfante P."/>
        </authorList>
    </citation>
    <scope>NUCLEOTIDE SEQUENCE [LARGE SCALE GENOMIC DNA]</scope>
    <source>
        <strain evidence="1 2">BEG34</strain>
    </source>
</reference>
<proteinExistence type="predicted"/>
<keyword evidence="2" id="KW-1185">Reference proteome</keyword>
<organism evidence="1 2">
    <name type="scientific">Gigaspora margarita</name>
    <dbReference type="NCBI Taxonomy" id="4874"/>
    <lineage>
        <taxon>Eukaryota</taxon>
        <taxon>Fungi</taxon>
        <taxon>Fungi incertae sedis</taxon>
        <taxon>Mucoromycota</taxon>
        <taxon>Glomeromycotina</taxon>
        <taxon>Glomeromycetes</taxon>
        <taxon>Diversisporales</taxon>
        <taxon>Gigasporaceae</taxon>
        <taxon>Gigaspora</taxon>
    </lineage>
</organism>
<dbReference type="OrthoDB" id="2430085at2759"/>
<evidence type="ECO:0000313" key="2">
    <source>
        <dbReference type="Proteomes" id="UP000439903"/>
    </source>
</evidence>
<accession>A0A8H4B2B0</accession>
<sequence>MSNEGVFLQAPKSEYEEKIEIEIIPIKPYNSRKITKLLLSPNSKYAVTWSKYDKSICGWQLDKYQPIQQSVEQSENESYQPKSFKFDCLIYVDELCKMFRELIAVSNNKLVAI</sequence>
<name>A0A8H4B2B0_GIGMA</name>
<evidence type="ECO:0000313" key="1">
    <source>
        <dbReference type="EMBL" id="KAF0554424.1"/>
    </source>
</evidence>
<gene>
    <name evidence="1" type="ORF">F8M41_019193</name>
</gene>